<sequence>MYYLHLSIALTWLGVVLAAPVQYYATKYDHIDVEMILNNRRMVNYYSGCLLNKGPCPPEGVEFKTSLL</sequence>
<accession>A0A9P0L6E4</accession>
<dbReference type="PANTHER" id="PTHR11257:SF9">
    <property type="entry name" value="CHEMOSENSORY PROTEIN 13"/>
    <property type="match status" value="1"/>
</dbReference>
<keyword evidence="1" id="KW-0732">Signal</keyword>
<dbReference type="Proteomes" id="UP001152888">
    <property type="component" value="Unassembled WGS sequence"/>
</dbReference>
<feature type="chain" id="PRO_5040295473" evidence="1">
    <location>
        <begin position="19"/>
        <end position="68"/>
    </location>
</feature>
<dbReference type="SUPFAM" id="SSF100910">
    <property type="entry name" value="Chemosensory protein Csp2"/>
    <property type="match status" value="1"/>
</dbReference>
<evidence type="ECO:0000313" key="2">
    <source>
        <dbReference type="EMBL" id="CAH1988475.1"/>
    </source>
</evidence>
<feature type="signal peptide" evidence="1">
    <location>
        <begin position="1"/>
        <end position="18"/>
    </location>
</feature>
<gene>
    <name evidence="2" type="ORF">ACAOBT_LOCUS18503</name>
</gene>
<dbReference type="AlphaFoldDB" id="A0A9P0L6E4"/>
<dbReference type="InterPro" id="IPR036682">
    <property type="entry name" value="OS_D_A10/PebIII_sf"/>
</dbReference>
<dbReference type="Gene3D" id="1.10.2080.10">
    <property type="entry name" value="Insect odorant-binding protein A10/Ejaculatory bulb-specific protein 3"/>
    <property type="match status" value="1"/>
</dbReference>
<comment type="caution">
    <text evidence="2">The sequence shown here is derived from an EMBL/GenBank/DDBJ whole genome shotgun (WGS) entry which is preliminary data.</text>
</comment>
<proteinExistence type="predicted"/>
<reference evidence="2" key="1">
    <citation type="submission" date="2022-03" db="EMBL/GenBank/DDBJ databases">
        <authorList>
            <person name="Sayadi A."/>
        </authorList>
    </citation>
    <scope>NUCLEOTIDE SEQUENCE</scope>
</reference>
<evidence type="ECO:0000313" key="3">
    <source>
        <dbReference type="Proteomes" id="UP001152888"/>
    </source>
</evidence>
<dbReference type="InterPro" id="IPR005055">
    <property type="entry name" value="A10/PebIII"/>
</dbReference>
<dbReference type="EMBL" id="CAKOFQ010007045">
    <property type="protein sequence ID" value="CAH1988475.1"/>
    <property type="molecule type" value="Genomic_DNA"/>
</dbReference>
<dbReference type="PANTHER" id="PTHR11257">
    <property type="entry name" value="CHEMOSENSORY PROTEIN-RELATED"/>
    <property type="match status" value="1"/>
</dbReference>
<protein>
    <submittedName>
        <fullName evidence="2">Uncharacterized protein</fullName>
    </submittedName>
</protein>
<keyword evidence="3" id="KW-1185">Reference proteome</keyword>
<dbReference type="Pfam" id="PF03392">
    <property type="entry name" value="OS-D"/>
    <property type="match status" value="1"/>
</dbReference>
<evidence type="ECO:0000256" key="1">
    <source>
        <dbReference type="SAM" id="SignalP"/>
    </source>
</evidence>
<organism evidence="2 3">
    <name type="scientific">Acanthoscelides obtectus</name>
    <name type="common">Bean weevil</name>
    <name type="synonym">Bruchus obtectus</name>
    <dbReference type="NCBI Taxonomy" id="200917"/>
    <lineage>
        <taxon>Eukaryota</taxon>
        <taxon>Metazoa</taxon>
        <taxon>Ecdysozoa</taxon>
        <taxon>Arthropoda</taxon>
        <taxon>Hexapoda</taxon>
        <taxon>Insecta</taxon>
        <taxon>Pterygota</taxon>
        <taxon>Neoptera</taxon>
        <taxon>Endopterygota</taxon>
        <taxon>Coleoptera</taxon>
        <taxon>Polyphaga</taxon>
        <taxon>Cucujiformia</taxon>
        <taxon>Chrysomeloidea</taxon>
        <taxon>Chrysomelidae</taxon>
        <taxon>Bruchinae</taxon>
        <taxon>Bruchini</taxon>
        <taxon>Acanthoscelides</taxon>
    </lineage>
</organism>
<dbReference type="OrthoDB" id="6344725at2759"/>
<name>A0A9P0L6E4_ACAOB</name>